<gene>
    <name evidence="2" type="ORF">PUN50_26700</name>
</gene>
<dbReference type="Proteomes" id="UP001219537">
    <property type="component" value="Plasmid p_1"/>
</dbReference>
<sequence>MSQRAFKTRKKRERKRQHASKQVRRERDKKAQASTRSKASTAARERITVCVKAPRPESEEASMNTAQKYQQTLRKLGAQMQQLVEEDEEFFVPGFTPSRVTVDKYGQVKRRLVKMSAYFQQVLSMCENLVHNPAVLPGLAAYCPGMKRKDVRTYTAQVLAVLLCSSEFEGGRIGYLQVGAEMNPKSHRELMKEYLLRFGQEINEETWYAAYGRLKKAGYIQDMKVTLPIDLPREGQENLTLIRSAAAYKQFTPRFFEHFKVTRFENVKALIQAGIAKQKAQGYGFKWVSYSILAKGIRDRIQAQFLNELINDTSPVVGTHTSPDIPIPY</sequence>
<organism evidence="2 3">
    <name type="scientific">Vibrio campbellii</name>
    <dbReference type="NCBI Taxonomy" id="680"/>
    <lineage>
        <taxon>Bacteria</taxon>
        <taxon>Pseudomonadati</taxon>
        <taxon>Pseudomonadota</taxon>
        <taxon>Gammaproteobacteria</taxon>
        <taxon>Vibrionales</taxon>
        <taxon>Vibrionaceae</taxon>
        <taxon>Vibrio</taxon>
    </lineage>
</organism>
<dbReference type="RefSeq" id="WP_274292226.1">
    <property type="nucleotide sequence ID" value="NZ_CP117990.1"/>
</dbReference>
<reference evidence="2" key="1">
    <citation type="submission" date="2023-02" db="EMBL/GenBank/DDBJ databases">
        <title>Isolation, identification, and genome analysis of Vibrio campbellii in the Penaeus vannamei larvae stage.</title>
        <authorList>
            <person name="Huang T."/>
            <person name="Zhang B."/>
        </authorList>
    </citation>
    <scope>NUCLEOTIDE SEQUENCE</scope>
    <source>
        <strain evidence="2">20220413_1</strain>
        <plasmid evidence="2">p_1</plasmid>
    </source>
</reference>
<dbReference type="EMBL" id="CP117990">
    <property type="protein sequence ID" value="WDG12010.1"/>
    <property type="molecule type" value="Genomic_DNA"/>
</dbReference>
<evidence type="ECO:0000313" key="2">
    <source>
        <dbReference type="EMBL" id="WDG12010.1"/>
    </source>
</evidence>
<dbReference type="AlphaFoldDB" id="A0AAQ2Y644"/>
<protein>
    <submittedName>
        <fullName evidence="2">Uncharacterized protein</fullName>
    </submittedName>
</protein>
<evidence type="ECO:0000256" key="1">
    <source>
        <dbReference type="SAM" id="MobiDB-lite"/>
    </source>
</evidence>
<accession>A0AAQ2Y644</accession>
<evidence type="ECO:0000313" key="3">
    <source>
        <dbReference type="Proteomes" id="UP001219537"/>
    </source>
</evidence>
<name>A0AAQ2Y644_9VIBR</name>
<keyword evidence="2" id="KW-0614">Plasmid</keyword>
<geneLocation type="plasmid" evidence="2 3">
    <name>p_1</name>
</geneLocation>
<feature type="compositionally biased region" description="Basic residues" evidence="1">
    <location>
        <begin position="1"/>
        <end position="22"/>
    </location>
</feature>
<feature type="compositionally biased region" description="Low complexity" evidence="1">
    <location>
        <begin position="32"/>
        <end position="42"/>
    </location>
</feature>
<proteinExistence type="predicted"/>
<feature type="region of interest" description="Disordered" evidence="1">
    <location>
        <begin position="1"/>
        <end position="44"/>
    </location>
</feature>